<keyword evidence="5 11" id="KW-1133">Transmembrane helix</keyword>
<keyword evidence="9" id="KW-0407">Ion channel</keyword>
<keyword evidence="3 11" id="KW-0812">Transmembrane</keyword>
<feature type="coiled-coil region" evidence="10">
    <location>
        <begin position="383"/>
        <end position="410"/>
    </location>
</feature>
<protein>
    <submittedName>
        <fullName evidence="13">Transient receptor potential cation channel subfamily A member 1 homolog</fullName>
    </submittedName>
</protein>
<name>A0A6F9DV04_9ASCI</name>
<evidence type="ECO:0000313" key="13">
    <source>
        <dbReference type="EMBL" id="CAB3267274.1"/>
    </source>
</evidence>
<dbReference type="GO" id="GO:0005216">
    <property type="term" value="F:monoatomic ion channel activity"/>
    <property type="evidence" value="ECO:0007669"/>
    <property type="project" value="InterPro"/>
</dbReference>
<keyword evidence="10" id="KW-0175">Coiled coil</keyword>
<evidence type="ECO:0000256" key="4">
    <source>
        <dbReference type="ARBA" id="ARBA00022737"/>
    </source>
</evidence>
<reference evidence="13" key="1">
    <citation type="submission" date="2020-04" db="EMBL/GenBank/DDBJ databases">
        <authorList>
            <person name="Neveu A P."/>
        </authorList>
    </citation>
    <scope>NUCLEOTIDE SEQUENCE</scope>
    <source>
        <tissue evidence="13">Whole embryo</tissue>
    </source>
</reference>
<keyword evidence="7" id="KW-0406">Ion transport</keyword>
<keyword evidence="4" id="KW-0677">Repeat</keyword>
<feature type="transmembrane region" description="Helical" evidence="11">
    <location>
        <begin position="29"/>
        <end position="50"/>
    </location>
</feature>
<keyword evidence="6" id="KW-0040">ANK repeat</keyword>
<feature type="transmembrane region" description="Helical" evidence="11">
    <location>
        <begin position="152"/>
        <end position="172"/>
    </location>
</feature>
<accession>A0A6F9DV04</accession>
<sequence length="438" mass="50746">MVEAKQKKLLRHPLVVSLLNHKWRAYGRAVYYLNLWLYLMFMGFFNLYMLTMPPPYSIDSSNMTSSCVAIITEAQQTFGRCYDYKPMSFVAKYFIIVLAAISLIKEVNSKGLSYFQSFTNFLEVSLYILAILTVYSDTNSAGPNYYGVREDWQWQIGAVSVFLSWMVLIMFIRNLPTFGIYVLMFTEVLQTFLKFFIVFVLFILGFAFSFHCLLQNHHAFREWWNAVIKTSLMMIGEFQFEDVFLSEAETIETGAANHTITVSTVNYHAVSYILFVIFVVIMSIIIMNLLVGLAVDDIKGVQENAEIERLKMQVKLSLDVQYTLPLFIRRRVIRKYREIYPNEHRKSSTFIQWWHAVENLNASTISEALNPEKNEHDKMEKRVESLDGKVECLKEYVESLKEQIVTLDNRSRSMEGVMSAIASHFNIGGGQGDDDDKM</sequence>
<dbReference type="InterPro" id="IPR005821">
    <property type="entry name" value="Ion_trans_dom"/>
</dbReference>
<dbReference type="EMBL" id="LR791412">
    <property type="protein sequence ID" value="CAB3267274.1"/>
    <property type="molecule type" value="mRNA"/>
</dbReference>
<evidence type="ECO:0000256" key="10">
    <source>
        <dbReference type="SAM" id="Coils"/>
    </source>
</evidence>
<evidence type="ECO:0000259" key="12">
    <source>
        <dbReference type="Pfam" id="PF00520"/>
    </source>
</evidence>
<evidence type="ECO:0000256" key="9">
    <source>
        <dbReference type="ARBA" id="ARBA00023303"/>
    </source>
</evidence>
<evidence type="ECO:0000256" key="1">
    <source>
        <dbReference type="ARBA" id="ARBA00004141"/>
    </source>
</evidence>
<feature type="domain" description="Ion transport" evidence="12">
    <location>
        <begin position="68"/>
        <end position="305"/>
    </location>
</feature>
<comment type="subcellular location">
    <subcellularLocation>
        <location evidence="1">Membrane</location>
        <topology evidence="1">Multi-pass membrane protein</topology>
    </subcellularLocation>
</comment>
<keyword evidence="2" id="KW-0813">Transport</keyword>
<evidence type="ECO:0000256" key="6">
    <source>
        <dbReference type="ARBA" id="ARBA00023043"/>
    </source>
</evidence>
<keyword evidence="8 11" id="KW-0472">Membrane</keyword>
<evidence type="ECO:0000256" key="3">
    <source>
        <dbReference type="ARBA" id="ARBA00022692"/>
    </source>
</evidence>
<dbReference type="AlphaFoldDB" id="A0A6F9DV04"/>
<evidence type="ECO:0000256" key="11">
    <source>
        <dbReference type="SAM" id="Phobius"/>
    </source>
</evidence>
<evidence type="ECO:0000256" key="5">
    <source>
        <dbReference type="ARBA" id="ARBA00022989"/>
    </source>
</evidence>
<evidence type="ECO:0000256" key="8">
    <source>
        <dbReference type="ARBA" id="ARBA00023136"/>
    </source>
</evidence>
<keyword evidence="13" id="KW-0675">Receptor</keyword>
<dbReference type="InterPro" id="IPR052076">
    <property type="entry name" value="TRP_cation_channel"/>
</dbReference>
<dbReference type="PANTHER" id="PTHR47143">
    <property type="entry name" value="TRANSIENT RECEPTOR POTENTIAL CATION CHANNEL PROTEIN PAINLESS"/>
    <property type="match status" value="1"/>
</dbReference>
<dbReference type="Gene3D" id="1.10.287.70">
    <property type="match status" value="1"/>
</dbReference>
<dbReference type="PANTHER" id="PTHR47143:SF3">
    <property type="entry name" value="PWWP DOMAIN-CONTAINING PROTEIN"/>
    <property type="match status" value="1"/>
</dbReference>
<dbReference type="GO" id="GO:1902495">
    <property type="term" value="C:transmembrane transporter complex"/>
    <property type="evidence" value="ECO:0007669"/>
    <property type="project" value="TreeGrafter"/>
</dbReference>
<evidence type="ECO:0000256" key="7">
    <source>
        <dbReference type="ARBA" id="ARBA00023065"/>
    </source>
</evidence>
<gene>
    <name evidence="13" type="primary">Trpa1-004</name>
</gene>
<feature type="transmembrane region" description="Helical" evidence="11">
    <location>
        <begin position="87"/>
        <end position="104"/>
    </location>
</feature>
<evidence type="ECO:0000256" key="2">
    <source>
        <dbReference type="ARBA" id="ARBA00022448"/>
    </source>
</evidence>
<dbReference type="Gene3D" id="1.20.5.170">
    <property type="match status" value="1"/>
</dbReference>
<dbReference type="Pfam" id="PF00520">
    <property type="entry name" value="Ion_trans"/>
    <property type="match status" value="1"/>
</dbReference>
<organism evidence="13">
    <name type="scientific">Phallusia mammillata</name>
    <dbReference type="NCBI Taxonomy" id="59560"/>
    <lineage>
        <taxon>Eukaryota</taxon>
        <taxon>Metazoa</taxon>
        <taxon>Chordata</taxon>
        <taxon>Tunicata</taxon>
        <taxon>Ascidiacea</taxon>
        <taxon>Phlebobranchia</taxon>
        <taxon>Ascidiidae</taxon>
        <taxon>Phallusia</taxon>
    </lineage>
</organism>
<feature type="transmembrane region" description="Helical" evidence="11">
    <location>
        <begin position="192"/>
        <end position="214"/>
    </location>
</feature>
<feature type="transmembrane region" description="Helical" evidence="11">
    <location>
        <begin position="272"/>
        <end position="295"/>
    </location>
</feature>
<proteinExistence type="evidence at transcript level"/>
<feature type="transmembrane region" description="Helical" evidence="11">
    <location>
        <begin position="111"/>
        <end position="132"/>
    </location>
</feature>